<dbReference type="GO" id="GO:0005886">
    <property type="term" value="C:plasma membrane"/>
    <property type="evidence" value="ECO:0007669"/>
    <property type="project" value="TreeGrafter"/>
</dbReference>
<name>A0A368FCS9_ANCCA</name>
<accession>A0A368FCS9</accession>
<evidence type="ECO:0000313" key="7">
    <source>
        <dbReference type="EMBL" id="RCN28635.1"/>
    </source>
</evidence>
<keyword evidence="5" id="KW-0472">Membrane</keyword>
<dbReference type="InterPro" id="IPR043926">
    <property type="entry name" value="ABCG_dom"/>
</dbReference>
<evidence type="ECO:0000256" key="1">
    <source>
        <dbReference type="ARBA" id="ARBA00004141"/>
    </source>
</evidence>
<evidence type="ECO:0000256" key="2">
    <source>
        <dbReference type="ARBA" id="ARBA00022448"/>
    </source>
</evidence>
<feature type="domain" description="ABC transporter family G" evidence="6">
    <location>
        <begin position="50"/>
        <end position="141"/>
    </location>
</feature>
<organism evidence="7 8">
    <name type="scientific">Ancylostoma caninum</name>
    <name type="common">Dog hookworm</name>
    <dbReference type="NCBI Taxonomy" id="29170"/>
    <lineage>
        <taxon>Eukaryota</taxon>
        <taxon>Metazoa</taxon>
        <taxon>Ecdysozoa</taxon>
        <taxon>Nematoda</taxon>
        <taxon>Chromadorea</taxon>
        <taxon>Rhabditida</taxon>
        <taxon>Rhabditina</taxon>
        <taxon>Rhabditomorpha</taxon>
        <taxon>Strongyloidea</taxon>
        <taxon>Ancylostomatidae</taxon>
        <taxon>Ancylostomatinae</taxon>
        <taxon>Ancylostoma</taxon>
    </lineage>
</organism>
<comment type="subcellular location">
    <subcellularLocation>
        <location evidence="1">Membrane</location>
        <topology evidence="1">Multi-pass membrane protein</topology>
    </subcellularLocation>
</comment>
<sequence>MLATRSPSRCKRATPLCKFRERIIEILDWKVVTALRLMADKGKTVVTVIHQPGSQIFTMFHRVCFMALGKTAYHGTVKDLIKFFASLGDPTLRVPESYNPADHVIAKLSVSKDTTDEDVERVEFITAMFHESIMGDELRELIWAGSTKLEIHNEEEHERHKHRYAVSMCMQMNVLFRRAFLTTIRDPVLLQVRILQVVVSADLLTAHILCNDIPFPIAMQDAEKVFMIKSVSATAP</sequence>
<keyword evidence="4" id="KW-1133">Transmembrane helix</keyword>
<dbReference type="Gene3D" id="3.40.50.300">
    <property type="entry name" value="P-loop containing nucleotide triphosphate hydrolases"/>
    <property type="match status" value="1"/>
</dbReference>
<dbReference type="GO" id="GO:0140359">
    <property type="term" value="F:ABC-type transporter activity"/>
    <property type="evidence" value="ECO:0007669"/>
    <property type="project" value="InterPro"/>
</dbReference>
<dbReference type="AlphaFoldDB" id="A0A368FCS9"/>
<dbReference type="InterPro" id="IPR027417">
    <property type="entry name" value="P-loop_NTPase"/>
</dbReference>
<comment type="caution">
    <text evidence="7">The sequence shown here is derived from an EMBL/GenBank/DDBJ whole genome shotgun (WGS) entry which is preliminary data.</text>
</comment>
<keyword evidence="8" id="KW-1185">Reference proteome</keyword>
<reference evidence="7 8" key="1">
    <citation type="submission" date="2014-10" db="EMBL/GenBank/DDBJ databases">
        <title>Draft genome of the hookworm Ancylostoma caninum.</title>
        <authorList>
            <person name="Mitreva M."/>
        </authorList>
    </citation>
    <scope>NUCLEOTIDE SEQUENCE [LARGE SCALE GENOMIC DNA]</scope>
    <source>
        <strain evidence="7 8">Baltimore</strain>
    </source>
</reference>
<dbReference type="EMBL" id="JOJR01002442">
    <property type="protein sequence ID" value="RCN28635.1"/>
    <property type="molecule type" value="Genomic_DNA"/>
</dbReference>
<dbReference type="STRING" id="29170.A0A368FCS9"/>
<dbReference type="PANTHER" id="PTHR48041:SF104">
    <property type="entry name" value="ABC TRANSPORTER DOMAIN-CONTAINING PROTEIN"/>
    <property type="match status" value="1"/>
</dbReference>
<evidence type="ECO:0000259" key="6">
    <source>
        <dbReference type="Pfam" id="PF19055"/>
    </source>
</evidence>
<proteinExistence type="predicted"/>
<evidence type="ECO:0000313" key="8">
    <source>
        <dbReference type="Proteomes" id="UP000252519"/>
    </source>
</evidence>
<protein>
    <recommendedName>
        <fullName evidence="6">ABC transporter family G domain-containing protein</fullName>
    </recommendedName>
</protein>
<evidence type="ECO:0000256" key="5">
    <source>
        <dbReference type="ARBA" id="ARBA00023136"/>
    </source>
</evidence>
<dbReference type="Pfam" id="PF19055">
    <property type="entry name" value="ABC2_membrane_7"/>
    <property type="match status" value="1"/>
</dbReference>
<gene>
    <name evidence="7" type="ORF">ANCCAN_25621</name>
</gene>
<evidence type="ECO:0000256" key="4">
    <source>
        <dbReference type="ARBA" id="ARBA00022989"/>
    </source>
</evidence>
<keyword evidence="2" id="KW-0813">Transport</keyword>
<dbReference type="InterPro" id="IPR050352">
    <property type="entry name" value="ABCG_transporters"/>
</dbReference>
<dbReference type="SUPFAM" id="SSF52540">
    <property type="entry name" value="P-loop containing nucleoside triphosphate hydrolases"/>
    <property type="match status" value="1"/>
</dbReference>
<dbReference type="Proteomes" id="UP000252519">
    <property type="component" value="Unassembled WGS sequence"/>
</dbReference>
<dbReference type="OrthoDB" id="66620at2759"/>
<evidence type="ECO:0000256" key="3">
    <source>
        <dbReference type="ARBA" id="ARBA00022692"/>
    </source>
</evidence>
<dbReference type="PANTHER" id="PTHR48041">
    <property type="entry name" value="ABC TRANSPORTER G FAMILY MEMBER 28"/>
    <property type="match status" value="1"/>
</dbReference>
<keyword evidence="3" id="KW-0812">Transmembrane</keyword>